<name>A0A8S1UW91_PAROT</name>
<dbReference type="OMA" id="SMNCEST"/>
<sequence length="770" mass="89810">MHKILFENKLSTQSPFSPFGSCKNSKPGIIAKIKNKIQDLFQPSIYPSSSIQRIQYQYDQNLDEELSYQLKNNLVIVDHIIPNKEHIPTAKRKSLQPFDQYLKQLDQNQIQISDEANINKQIQQKDQEPQLPKSKQQMMFKKNHAKNEKQRKMEDNSQKRDISFNKKSLNLSDKLKQENSSDFLSNHSIKKIKCSDNTIEIASPSQQEEWSKGQMSQINQFEIQSIAIFKQNQQIGCQQLSDQKNRISETQNRHSCNIVNFKQFIQENQYFSSSTGTNTKGETQEAIFNMEHISFSQETDSSIQEKRCSNDTSLEIQNKLYSIFHPDIAQKGNINSNQDLEQNKTLEELKNNQILDQNQLSIDISESSKQIKKQRNLRLESEIISLSIQCNPQIKNKNQNQILQSEPQFQQDEQKCQTNSFIKSQDNSFDNHSTQNVILPNPIQKQDQEPIVLEQNKNQIKQQQQSESILQQELKQIDDKLDSPQSQNTLLSMNCESTIMSSNIIQVNDKPKELNMKSNQILRENNPFLYTNSPISQNQVRQYFQQTMQTGNPQNYLQQQQIAKDQIQTDLLKMQTNNQLFDFNVLLENSDVQAQNDNLFQKNDQCLIYNKMEIIDQIKLPDQFNQIQPNNYQQQNQNYYSPTFEQKCYYQPATFQYSSACIPWAGYQSPILQQNPYQQIQQSSFQISSINLFQSNSSMANSNPNCCQEENSNNHIYTKQDVLSFFQDPNKKQDQNLFTLDSNQNVNAPAQNLNNSFNRGYRKKQRINNN</sequence>
<dbReference type="EMBL" id="CAJJDP010000051">
    <property type="protein sequence ID" value="CAD8168202.1"/>
    <property type="molecule type" value="Genomic_DNA"/>
</dbReference>
<keyword evidence="1" id="KW-0175">Coiled coil</keyword>
<dbReference type="Proteomes" id="UP000683925">
    <property type="component" value="Unassembled WGS sequence"/>
</dbReference>
<evidence type="ECO:0000313" key="3">
    <source>
        <dbReference type="EMBL" id="CAD8168202.1"/>
    </source>
</evidence>
<feature type="region of interest" description="Disordered" evidence="2">
    <location>
        <begin position="123"/>
        <end position="166"/>
    </location>
</feature>
<evidence type="ECO:0000313" key="4">
    <source>
        <dbReference type="Proteomes" id="UP000683925"/>
    </source>
</evidence>
<protein>
    <submittedName>
        <fullName evidence="3">Uncharacterized protein</fullName>
    </submittedName>
</protein>
<dbReference type="OrthoDB" id="309917at2759"/>
<dbReference type="AlphaFoldDB" id="A0A8S1UW91"/>
<keyword evidence="4" id="KW-1185">Reference proteome</keyword>
<evidence type="ECO:0000256" key="2">
    <source>
        <dbReference type="SAM" id="MobiDB-lite"/>
    </source>
</evidence>
<reference evidence="3" key="1">
    <citation type="submission" date="2021-01" db="EMBL/GenBank/DDBJ databases">
        <authorList>
            <consortium name="Genoscope - CEA"/>
            <person name="William W."/>
        </authorList>
    </citation>
    <scope>NUCLEOTIDE SEQUENCE</scope>
</reference>
<organism evidence="3 4">
    <name type="scientific">Paramecium octaurelia</name>
    <dbReference type="NCBI Taxonomy" id="43137"/>
    <lineage>
        <taxon>Eukaryota</taxon>
        <taxon>Sar</taxon>
        <taxon>Alveolata</taxon>
        <taxon>Ciliophora</taxon>
        <taxon>Intramacronucleata</taxon>
        <taxon>Oligohymenophorea</taxon>
        <taxon>Peniculida</taxon>
        <taxon>Parameciidae</taxon>
        <taxon>Paramecium</taxon>
    </lineage>
</organism>
<accession>A0A8S1UW91</accession>
<evidence type="ECO:0000256" key="1">
    <source>
        <dbReference type="SAM" id="Coils"/>
    </source>
</evidence>
<comment type="caution">
    <text evidence="3">The sequence shown here is derived from an EMBL/GenBank/DDBJ whole genome shotgun (WGS) entry which is preliminary data.</text>
</comment>
<feature type="coiled-coil region" evidence="1">
    <location>
        <begin position="453"/>
        <end position="480"/>
    </location>
</feature>
<feature type="compositionally biased region" description="Basic and acidic residues" evidence="2">
    <location>
        <begin position="145"/>
        <end position="164"/>
    </location>
</feature>
<gene>
    <name evidence="3" type="ORF">POCTA_138.1.T0510168</name>
</gene>
<proteinExistence type="predicted"/>